<comment type="caution">
    <text evidence="9">The sequence shown here is derived from an EMBL/GenBank/DDBJ whole genome shotgun (WGS) entry which is preliminary data.</text>
</comment>
<feature type="compositionally biased region" description="Polar residues" evidence="7">
    <location>
        <begin position="776"/>
        <end position="794"/>
    </location>
</feature>
<feature type="binding site" evidence="5">
    <location>
        <position position="850"/>
    </location>
    <ligand>
        <name>S-adenosyl-L-methionine</name>
        <dbReference type="ChEBI" id="CHEBI:59789"/>
    </ligand>
</feature>
<dbReference type="InterPro" id="IPR011990">
    <property type="entry name" value="TPR-like_helical_dom_sf"/>
</dbReference>
<reference evidence="9 10" key="1">
    <citation type="submission" date="2024-02" db="EMBL/GenBank/DDBJ databases">
        <title>First draft genome assembly of two strains of Seiridium cardinale.</title>
        <authorList>
            <person name="Emiliani G."/>
            <person name="Scali E."/>
        </authorList>
    </citation>
    <scope>NUCLEOTIDE SEQUENCE [LARGE SCALE GENOMIC DNA]</scope>
    <source>
        <strain evidence="9 10">BM-138-000479</strain>
    </source>
</reference>
<feature type="binding site" evidence="5">
    <location>
        <position position="878"/>
    </location>
    <ligand>
        <name>S-adenosyl-L-methionine</name>
        <dbReference type="ChEBI" id="CHEBI:59789"/>
    </ligand>
</feature>
<gene>
    <name evidence="9" type="ORF">SCAR479_08804</name>
</gene>
<name>A0ABR2XL12_9PEZI</name>
<organism evidence="9 10">
    <name type="scientific">Seiridium cardinale</name>
    <dbReference type="NCBI Taxonomy" id="138064"/>
    <lineage>
        <taxon>Eukaryota</taxon>
        <taxon>Fungi</taxon>
        <taxon>Dikarya</taxon>
        <taxon>Ascomycota</taxon>
        <taxon>Pezizomycotina</taxon>
        <taxon>Sordariomycetes</taxon>
        <taxon>Xylariomycetidae</taxon>
        <taxon>Amphisphaeriales</taxon>
        <taxon>Sporocadaceae</taxon>
        <taxon>Seiridium</taxon>
    </lineage>
</organism>
<protein>
    <recommendedName>
        <fullName evidence="6">rRNA adenine N(6)-methyltransferase</fullName>
        <ecNumber evidence="6">2.1.1.-</ecNumber>
    </recommendedName>
</protein>
<dbReference type="Pfam" id="PF00398">
    <property type="entry name" value="RrnaAD"/>
    <property type="match status" value="1"/>
</dbReference>
<evidence type="ECO:0000256" key="7">
    <source>
        <dbReference type="SAM" id="MobiDB-lite"/>
    </source>
</evidence>
<feature type="region of interest" description="Disordered" evidence="7">
    <location>
        <begin position="769"/>
        <end position="794"/>
    </location>
</feature>
<dbReference type="EC" id="2.1.1.-" evidence="6"/>
<evidence type="ECO:0000256" key="3">
    <source>
        <dbReference type="ARBA" id="ARBA00022691"/>
    </source>
</evidence>
<feature type="binding site" evidence="5">
    <location>
        <position position="896"/>
    </location>
    <ligand>
        <name>S-adenosyl-L-methionine</name>
        <dbReference type="ChEBI" id="CHEBI:59789"/>
    </ligand>
</feature>
<evidence type="ECO:0000256" key="2">
    <source>
        <dbReference type="ARBA" id="ARBA00022679"/>
    </source>
</evidence>
<evidence type="ECO:0000313" key="10">
    <source>
        <dbReference type="Proteomes" id="UP001465668"/>
    </source>
</evidence>
<dbReference type="PROSITE" id="PS51689">
    <property type="entry name" value="SAM_RNA_A_N6_MT"/>
    <property type="match status" value="1"/>
</dbReference>
<comment type="similarity">
    <text evidence="5 6">Belongs to the class I-like SAM-binding methyltransferase superfamily. rRNA adenine N(6)-methyltransferase family.</text>
</comment>
<keyword evidence="10" id="KW-1185">Reference proteome</keyword>
<feature type="binding site" evidence="5">
    <location>
        <position position="809"/>
    </location>
    <ligand>
        <name>S-adenosyl-L-methionine</name>
        <dbReference type="ChEBI" id="CHEBI:59789"/>
    </ligand>
</feature>
<evidence type="ECO:0000256" key="5">
    <source>
        <dbReference type="PROSITE-ProRule" id="PRU01026"/>
    </source>
</evidence>
<keyword evidence="6" id="KW-0698">rRNA processing</keyword>
<sequence length="992" mass="110986">MSLGINSIWRARVCASNARGLSLSPSPRDLPRALPLYQRHRHVRWESTKPTESTEPTTAVEADVPARIVRRVVVSKQPGGLVPETKEVSDHNVTKASPSAVRRSVLRRVIKQRANDDSRNPVLVKQGQWFPSKDEVARSARKSYRSKARQDLWAYQRAREEKPGADWRTVVSFLSKLTPTFGSIFDFKVTVSRGAAKEVRRLLPRGPTADPGQLQQSTRAIVRAEHVNEADGTLNLILTGSAHSVRMALLDLLKASGHIAAVRVLDNNSEGMLRDLWQQQTNDLNAVKLLGMGETNSDDKVLTLTREQVRSEYQPSAPRHYTLTRRVDHIPKPAIWTTDSLESYIRLIVYGVVPSHLTAVLYKRPLDHQQTVVSLLMDLFHSDASRKALSPKALAMALAYVQDKKLTFRPAARAIFNQAEIHSIPMDTRICNLFMRGSAISGDLDGFDNVLKMMARKNLHADSDTWVSLLILVEDVEAKRYILGKMRKKGLDRIQSALVKVGQHMAPYELEGSLKQLQSIRDFVRLQDGLFGPLWLNQTTLNKLLDVLGRNGRQAACDELLDLVYESSRAPPGAVSLNTIISHTKSVPAILAQIQTLQARWPGHIFFDRDTYDMLFQIAWKNRSPNMLRIIWHYASYARQTSSKMRYRMHEFLSNNENLGRMSLLKTWEATIVGEDALALLRARHKFTLGATIARWHGAKGHFVEPSVPFGTKLAEAYEMDCKVHAKIKEGELMTHIGVEKVKLEVRLESITALNSPAAAPVGIMGKAKSAKRNGGASSSPYERPANTKQGGTAKANQFKFNTSNYGQHILKNPGVAEAIVAKANLRPTDTVRLLVEEREEPRGCQSPVEIDPRMAAEITKRVQGTPESRKLEVLMGDVIKLPNEKLPAFDVCISNTPYQISSPLVFKLLSMANPPRTSVLMLQREFALRLTARPGDPLYCRLSVNAQFWARITHVLKVGKKNFNPPPQVESSVVKIEPKLGTDRPSVAWAE</sequence>
<dbReference type="SMART" id="SM00650">
    <property type="entry name" value="rADc"/>
    <property type="match status" value="1"/>
</dbReference>
<evidence type="ECO:0000256" key="4">
    <source>
        <dbReference type="ARBA" id="ARBA00022884"/>
    </source>
</evidence>
<feature type="binding site" evidence="5">
    <location>
        <position position="811"/>
    </location>
    <ligand>
        <name>S-adenosyl-L-methionine</name>
        <dbReference type="ChEBI" id="CHEBI:59789"/>
    </ligand>
</feature>
<evidence type="ECO:0000313" key="9">
    <source>
        <dbReference type="EMBL" id="KAK9774456.1"/>
    </source>
</evidence>
<keyword evidence="3 5" id="KW-0949">S-adenosyl-L-methionine</keyword>
<proteinExistence type="inferred from homology"/>
<dbReference type="CDD" id="cd02440">
    <property type="entry name" value="AdoMet_MTases"/>
    <property type="match status" value="1"/>
</dbReference>
<keyword evidence="4 5" id="KW-0694">RNA-binding</keyword>
<dbReference type="Gene3D" id="3.40.50.150">
    <property type="entry name" value="Vaccinia Virus protein VP39"/>
    <property type="match status" value="1"/>
</dbReference>
<dbReference type="Proteomes" id="UP001465668">
    <property type="component" value="Unassembled WGS sequence"/>
</dbReference>
<evidence type="ECO:0000259" key="8">
    <source>
        <dbReference type="SMART" id="SM00650"/>
    </source>
</evidence>
<dbReference type="InterPro" id="IPR020598">
    <property type="entry name" value="rRNA_Ade_methylase_Trfase_N"/>
</dbReference>
<feature type="domain" description="Ribosomal RNA adenine methylase transferase N-terminal" evidence="8">
    <location>
        <begin position="816"/>
        <end position="981"/>
    </location>
</feature>
<evidence type="ECO:0000256" key="6">
    <source>
        <dbReference type="RuleBase" id="RU362106"/>
    </source>
</evidence>
<evidence type="ECO:0000256" key="1">
    <source>
        <dbReference type="ARBA" id="ARBA00022603"/>
    </source>
</evidence>
<dbReference type="InterPro" id="IPR001737">
    <property type="entry name" value="KsgA/Erm"/>
</dbReference>
<dbReference type="SUPFAM" id="SSF53335">
    <property type="entry name" value="S-adenosyl-L-methionine-dependent methyltransferases"/>
    <property type="match status" value="1"/>
</dbReference>
<dbReference type="PANTHER" id="PTHR11727">
    <property type="entry name" value="DIMETHYLADENOSINE TRANSFERASE"/>
    <property type="match status" value="1"/>
</dbReference>
<accession>A0ABR2XL12</accession>
<keyword evidence="2 5" id="KW-0808">Transferase</keyword>
<comment type="caution">
    <text evidence="5">Lacks conserved residue(s) required for the propagation of feature annotation.</text>
</comment>
<dbReference type="InterPro" id="IPR029063">
    <property type="entry name" value="SAM-dependent_MTases_sf"/>
</dbReference>
<dbReference type="PANTHER" id="PTHR11727:SF7">
    <property type="entry name" value="DIMETHYLADENOSINE TRANSFERASE-RELATED"/>
    <property type="match status" value="1"/>
</dbReference>
<keyword evidence="1 5" id="KW-0489">Methyltransferase</keyword>
<dbReference type="Gene3D" id="1.25.40.10">
    <property type="entry name" value="Tetratricopeptide repeat domain"/>
    <property type="match status" value="1"/>
</dbReference>
<dbReference type="EMBL" id="JARVKM010000041">
    <property type="protein sequence ID" value="KAK9774456.1"/>
    <property type="molecule type" value="Genomic_DNA"/>
</dbReference>